<evidence type="ECO:0000256" key="2">
    <source>
        <dbReference type="SAM" id="Phobius"/>
    </source>
</evidence>
<reference evidence="5 6" key="1">
    <citation type="submission" date="2024-10" db="EMBL/GenBank/DDBJ databases">
        <authorList>
            <person name="Riesco R."/>
        </authorList>
    </citation>
    <scope>NUCLEOTIDE SEQUENCE [LARGE SCALE GENOMIC DNA]</scope>
    <source>
        <strain evidence="4 5">NCIMB 15448</strain>
        <strain evidence="3 6">NCIMB 15450</strain>
    </source>
</reference>
<evidence type="ECO:0000256" key="1">
    <source>
        <dbReference type="SAM" id="MobiDB-lite"/>
    </source>
</evidence>
<keyword evidence="2" id="KW-0812">Transmembrane</keyword>
<name>A0ABW7KXH1_9NOCA</name>
<keyword evidence="2" id="KW-1133">Transmembrane helix</keyword>
<feature type="region of interest" description="Disordered" evidence="1">
    <location>
        <begin position="106"/>
        <end position="130"/>
    </location>
</feature>
<evidence type="ECO:0000313" key="6">
    <source>
        <dbReference type="Proteomes" id="UP001609219"/>
    </source>
</evidence>
<proteinExistence type="predicted"/>
<feature type="transmembrane region" description="Helical" evidence="2">
    <location>
        <begin position="50"/>
        <end position="68"/>
    </location>
</feature>
<feature type="compositionally biased region" description="Low complexity" evidence="1">
    <location>
        <begin position="84"/>
        <end position="94"/>
    </location>
</feature>
<gene>
    <name evidence="4" type="ORF">ACHIPV_28330</name>
    <name evidence="3" type="ORF">ACHIRB_06300</name>
</gene>
<organism evidence="4 5">
    <name type="scientific">Antrihabitans spumae</name>
    <dbReference type="NCBI Taxonomy" id="3373370"/>
    <lineage>
        <taxon>Bacteria</taxon>
        <taxon>Bacillati</taxon>
        <taxon>Actinomycetota</taxon>
        <taxon>Actinomycetes</taxon>
        <taxon>Mycobacteriales</taxon>
        <taxon>Nocardiaceae</taxon>
        <taxon>Antrihabitans</taxon>
    </lineage>
</organism>
<dbReference type="EMBL" id="JBIMSN010000025">
    <property type="protein sequence ID" value="MFH5228189.1"/>
    <property type="molecule type" value="Genomic_DNA"/>
</dbReference>
<dbReference type="Proteomes" id="UP001609176">
    <property type="component" value="Unassembled WGS sequence"/>
</dbReference>
<sequence length="130" mass="13336">MQTSTALNTTKRWWTSTGLGALICIGCCLAPVLAAAGMAGSGVLLLSTAWLEPLGVALIVVGIAGLAWSRRRARNRGCGGSGQCSSDTTASGCTCSTSAIVDRESLPILRTPTEDRPSDLTGARSIQSQP</sequence>
<evidence type="ECO:0000313" key="3">
    <source>
        <dbReference type="EMBL" id="MFH5228189.1"/>
    </source>
</evidence>
<feature type="region of interest" description="Disordered" evidence="1">
    <location>
        <begin position="75"/>
        <end position="94"/>
    </location>
</feature>
<keyword evidence="6" id="KW-1185">Reference proteome</keyword>
<dbReference type="EMBL" id="JBIMSP010000094">
    <property type="protein sequence ID" value="MFH5245747.1"/>
    <property type="molecule type" value="Genomic_DNA"/>
</dbReference>
<evidence type="ECO:0000313" key="5">
    <source>
        <dbReference type="Proteomes" id="UP001609176"/>
    </source>
</evidence>
<dbReference type="Proteomes" id="UP001609219">
    <property type="component" value="Unassembled WGS sequence"/>
</dbReference>
<protein>
    <submittedName>
        <fullName evidence="4">MerC domain-containing protein</fullName>
    </submittedName>
</protein>
<dbReference type="RefSeq" id="WP_395126503.1">
    <property type="nucleotide sequence ID" value="NZ_JBIMSN010000025.1"/>
</dbReference>
<comment type="caution">
    <text evidence="4">The sequence shown here is derived from an EMBL/GenBank/DDBJ whole genome shotgun (WGS) entry which is preliminary data.</text>
</comment>
<evidence type="ECO:0000313" key="4">
    <source>
        <dbReference type="EMBL" id="MFH5245747.1"/>
    </source>
</evidence>
<keyword evidence="2" id="KW-0472">Membrane</keyword>
<accession>A0ABW7KXH1</accession>